<feature type="region of interest" description="Disordered" evidence="2">
    <location>
        <begin position="1019"/>
        <end position="1065"/>
    </location>
</feature>
<evidence type="ECO:0000313" key="4">
    <source>
        <dbReference type="Proteomes" id="UP000827284"/>
    </source>
</evidence>
<feature type="compositionally biased region" description="Low complexity" evidence="2">
    <location>
        <begin position="1019"/>
        <end position="1029"/>
    </location>
</feature>
<feature type="compositionally biased region" description="Basic residues" evidence="2">
    <location>
        <begin position="580"/>
        <end position="594"/>
    </location>
</feature>
<keyword evidence="1" id="KW-0175">Coiled coil</keyword>
<feature type="compositionally biased region" description="Basic residues" evidence="2">
    <location>
        <begin position="333"/>
        <end position="344"/>
    </location>
</feature>
<reference evidence="3" key="1">
    <citation type="submission" date="2021-11" db="EMBL/GenBank/DDBJ databases">
        <authorList>
            <person name="Herlambang A."/>
            <person name="Guo Y."/>
            <person name="Takashima Y."/>
            <person name="Nishizawa T."/>
        </authorList>
    </citation>
    <scope>NUCLEOTIDE SEQUENCE</scope>
    <source>
        <strain evidence="3">E1425</strain>
    </source>
</reference>
<feature type="compositionally biased region" description="Low complexity" evidence="2">
    <location>
        <begin position="1102"/>
        <end position="1112"/>
    </location>
</feature>
<feature type="region of interest" description="Disordered" evidence="2">
    <location>
        <begin position="873"/>
        <end position="941"/>
    </location>
</feature>
<protein>
    <submittedName>
        <fullName evidence="3">Uncharacterized protein</fullName>
    </submittedName>
</protein>
<sequence>MFSSSPISQSRQPTHLVQNLLMDAHLRYQDKTARKLRALIRNASTKTSSSTLSSATVTVSSFDLSSRDRTSLSSFQSSEDVSGMRSLCSPMGIAIAEEKEAEEKEKGSLAQRSDDERSERESAQLVYLYTSATVSTLGDNNSNNNNGHTVCSVPARAAATVVEVALDHNSAHDEHQSCDLASLSPMFVSSGRPCKDDRENKMDAVIPVLPENTPSATAFPHSSPSSMASPDAKVSRSSFATLLSVTLTMILLSLLQAKKRSLRKRGLVLRGASVRRRHSRTNKSSHRRHDSYGNSTSAKDRLSIYTPSAQSSRSNTLSNMDGVESSFMSPPALRHHHLHNYHQHRQNDHHPQPQSQLHIPSSPTLSAGTKTAAATAAHGSSTAATTPITEHFFMDEPGFEFNNQVRQHRHDRLSRPQRALTTLNLEKEESLLFLGEESHPQRNGGASSMYGAGNASWSLSDGHLPTASRQKAMKKDLVAAWLDHQDYPAGPVQGNEAGWDMDPLQSSQDEYRPVQVHHLLQAQPSPQRNEFPGQGERHHLHHLHQQSEANINRVAHRDPRRQEPLRSLDSHPPNQIRHAPPPHHLQHAQHHHQQPPHYNGSPAPSFYPTNIPGQSQSSRRLPPSPTAQPLSLIPGARTSGYHQPHHQHHPQHHQHQPYYHDPSLPRVRLQGYIDPESDSKSHRSSSMTLHHRVSLPSPGRPVSPSSSTYHAPTRLEDLSPAERVRQEHQMRRQWHQMQQQNIQHFRQRQQQQYQMYRDEQPAVHTRAYRQGGSSTGSSLSRRSTTTAALSTHDLGYVPSSAAKSAKDLAWERHCYYQQQQLQEEAMAAAARKRQQEVQRQQELQQLQQQQQAQQHLTVPETETESVARTSSLNRLTSAGLTSQTAQQLGLSRSKSVQESSTLSSPLEHSLGQDHPSEESPKTREERQEKRQNKGLPQVARAKSMTSDCKFLSLFVRKLESSKDKDATDITGTTVASTKVAAAQAPVMSLPEAQQSTTTLSRKKTIKDLAGSLVRRCSSRFSNRSRPNSFAGSGSDPVDLAGANSVRSSSHMATTSYPPRELTLGPDGIVDLKQLEDDSSRPDTDSKQIISSVSTPSLLMTPQEQQQQEQQQQRSQGTTRKVTLFRSKTLMLSQSRQAESLLQPRSEESSSPSMTPETKGRRHESLRLANGRGLDLALFPKDFTTLKKSEDGICSSDGQDIARSTSSLDGALPTSGLYIPNSINTNINNTKDTNHYTTNNGNHSNDISHHNYNHTNDTVNPDDIQEETRRQVVALLALGRKDGRSMPSPFTKATQPPSPPKATVAPKSKISTFTRSVSPTAVVKTTQTLNRAITTTTFISPLALEALEPPRMPMEKKKEMTPAAEEDPCEKIAFMLVPKSRYEFQPLVATTVGDHF</sequence>
<feature type="compositionally biased region" description="Low complexity" evidence="2">
    <location>
        <begin position="1138"/>
        <end position="1152"/>
    </location>
</feature>
<feature type="region of interest" description="Disordered" evidence="2">
    <location>
        <begin position="549"/>
        <end position="719"/>
    </location>
</feature>
<reference evidence="3" key="2">
    <citation type="journal article" date="2022" name="Microbiol. Resour. Announc.">
        <title>Whole-Genome Sequence of Entomortierella parvispora E1425, a Mucoromycotan Fungus Associated with Burkholderiaceae-Related Endosymbiotic Bacteria.</title>
        <authorList>
            <person name="Herlambang A."/>
            <person name="Guo Y."/>
            <person name="Takashima Y."/>
            <person name="Narisawa K."/>
            <person name="Ohta H."/>
            <person name="Nishizawa T."/>
        </authorList>
    </citation>
    <scope>NUCLEOTIDE SEQUENCE</scope>
    <source>
        <strain evidence="3">E1425</strain>
    </source>
</reference>
<feature type="compositionally biased region" description="Low complexity" evidence="2">
    <location>
        <begin position="694"/>
        <end position="707"/>
    </location>
</feature>
<dbReference type="EMBL" id="BQFW01000008">
    <property type="protein sequence ID" value="GJJ73549.1"/>
    <property type="molecule type" value="Genomic_DNA"/>
</dbReference>
<feature type="compositionally biased region" description="Basic and acidic residues" evidence="2">
    <location>
        <begin position="555"/>
        <end position="569"/>
    </location>
</feature>
<dbReference type="Proteomes" id="UP000827284">
    <property type="component" value="Unassembled WGS sequence"/>
</dbReference>
<evidence type="ECO:0000256" key="1">
    <source>
        <dbReference type="SAM" id="Coils"/>
    </source>
</evidence>
<comment type="caution">
    <text evidence="3">The sequence shown here is derived from an EMBL/GenBank/DDBJ whole genome shotgun (WGS) entry which is preliminary data.</text>
</comment>
<feature type="coiled-coil region" evidence="1">
    <location>
        <begin position="818"/>
        <end position="852"/>
    </location>
</feature>
<feature type="compositionally biased region" description="Basic and acidic residues" evidence="2">
    <location>
        <begin position="910"/>
        <end position="931"/>
    </location>
</feature>
<dbReference type="OrthoDB" id="2425684at2759"/>
<feature type="region of interest" description="Disordered" evidence="2">
    <location>
        <begin position="98"/>
        <end position="122"/>
    </location>
</feature>
<evidence type="ECO:0000256" key="2">
    <source>
        <dbReference type="SAM" id="MobiDB-lite"/>
    </source>
</evidence>
<feature type="region of interest" description="Disordered" evidence="2">
    <location>
        <begin position="1132"/>
        <end position="1167"/>
    </location>
</feature>
<feature type="region of interest" description="Disordered" evidence="2">
    <location>
        <begin position="268"/>
        <end position="383"/>
    </location>
</feature>
<organism evidence="3 4">
    <name type="scientific">Entomortierella parvispora</name>
    <dbReference type="NCBI Taxonomy" id="205924"/>
    <lineage>
        <taxon>Eukaryota</taxon>
        <taxon>Fungi</taxon>
        <taxon>Fungi incertae sedis</taxon>
        <taxon>Mucoromycota</taxon>
        <taxon>Mortierellomycotina</taxon>
        <taxon>Mortierellomycetes</taxon>
        <taxon>Mortierellales</taxon>
        <taxon>Mortierellaceae</taxon>
        <taxon>Entomortierella</taxon>
    </lineage>
</organism>
<proteinExistence type="predicted"/>
<feature type="compositionally biased region" description="Polar residues" evidence="2">
    <location>
        <begin position="305"/>
        <end position="319"/>
    </location>
</feature>
<keyword evidence="4" id="KW-1185">Reference proteome</keyword>
<feature type="region of interest" description="Disordered" evidence="2">
    <location>
        <begin position="1282"/>
        <end position="1307"/>
    </location>
</feature>
<feature type="compositionally biased region" description="Basic residues" evidence="2">
    <location>
        <begin position="268"/>
        <end position="289"/>
    </location>
</feature>
<feature type="compositionally biased region" description="Polar residues" evidence="2">
    <location>
        <begin position="1044"/>
        <end position="1056"/>
    </location>
</feature>
<feature type="compositionally biased region" description="Low complexity" evidence="2">
    <location>
        <begin position="775"/>
        <end position="786"/>
    </location>
</feature>
<feature type="compositionally biased region" description="Low complexity" evidence="2">
    <location>
        <begin position="612"/>
        <end position="621"/>
    </location>
</feature>
<feature type="compositionally biased region" description="Basic residues" evidence="2">
    <location>
        <begin position="643"/>
        <end position="655"/>
    </location>
</feature>
<evidence type="ECO:0000313" key="3">
    <source>
        <dbReference type="EMBL" id="GJJ73549.1"/>
    </source>
</evidence>
<feature type="compositionally biased region" description="Polar residues" evidence="2">
    <location>
        <begin position="873"/>
        <end position="906"/>
    </location>
</feature>
<name>A0A9P3HBB8_9FUNG</name>
<feature type="region of interest" description="Disordered" evidence="2">
    <location>
        <begin position="1094"/>
        <end position="1120"/>
    </location>
</feature>
<feature type="region of interest" description="Disordered" evidence="2">
    <location>
        <begin position="762"/>
        <end position="786"/>
    </location>
</feature>
<feature type="compositionally biased region" description="Low complexity" evidence="2">
    <location>
        <begin position="364"/>
        <end position="383"/>
    </location>
</feature>
<accession>A0A9P3HBB8</accession>
<feature type="compositionally biased region" description="Polar residues" evidence="2">
    <location>
        <begin position="352"/>
        <end position="363"/>
    </location>
</feature>
<gene>
    <name evidence="3" type="ORF">EMPS_05907</name>
</gene>